<organism evidence="1 2">
    <name type="scientific">Jiella sonneratiae</name>
    <dbReference type="NCBI Taxonomy" id="2816856"/>
    <lineage>
        <taxon>Bacteria</taxon>
        <taxon>Pseudomonadati</taxon>
        <taxon>Pseudomonadota</taxon>
        <taxon>Alphaproteobacteria</taxon>
        <taxon>Hyphomicrobiales</taxon>
        <taxon>Aurantimonadaceae</taxon>
        <taxon>Jiella</taxon>
    </lineage>
</organism>
<evidence type="ECO:0000313" key="2">
    <source>
        <dbReference type="Proteomes" id="UP000664288"/>
    </source>
</evidence>
<comment type="caution">
    <text evidence="1">The sequence shown here is derived from an EMBL/GenBank/DDBJ whole genome shotgun (WGS) entry which is preliminary data.</text>
</comment>
<accession>A0ABS3J321</accession>
<dbReference type="Proteomes" id="UP000664288">
    <property type="component" value="Unassembled WGS sequence"/>
</dbReference>
<keyword evidence="2" id="KW-1185">Reference proteome</keyword>
<gene>
    <name evidence="1" type="ORF">J1C47_10360</name>
</gene>
<evidence type="ECO:0000313" key="1">
    <source>
        <dbReference type="EMBL" id="MBO0904047.1"/>
    </source>
</evidence>
<name>A0ABS3J321_9HYPH</name>
<dbReference type="EMBL" id="JAFMPY010000009">
    <property type="protein sequence ID" value="MBO0904047.1"/>
    <property type="molecule type" value="Genomic_DNA"/>
</dbReference>
<protein>
    <submittedName>
        <fullName evidence="1">DUF2958 domain-containing protein</fullName>
    </submittedName>
</protein>
<sequence length="43" mass="4489">MTLITNAQRATMLENGSRSAAGEDIDPLPVLKLFTPDANATGS</sequence>
<dbReference type="Pfam" id="PF11171">
    <property type="entry name" value="DUF2958"/>
    <property type="match status" value="1"/>
</dbReference>
<reference evidence="1 2" key="1">
    <citation type="submission" date="2021-03" db="EMBL/GenBank/DDBJ databases">
        <title>Whole genome sequence of Jiella sp. MQZ13P-4.</title>
        <authorList>
            <person name="Tuo L."/>
        </authorList>
    </citation>
    <scope>NUCLEOTIDE SEQUENCE [LARGE SCALE GENOMIC DNA]</scope>
    <source>
        <strain evidence="1 2">MQZ13P-4</strain>
    </source>
</reference>
<dbReference type="InterPro" id="IPR021341">
    <property type="entry name" value="DUF2958"/>
</dbReference>
<proteinExistence type="predicted"/>
<dbReference type="RefSeq" id="WP_207350696.1">
    <property type="nucleotide sequence ID" value="NZ_JAFMPY010000009.1"/>
</dbReference>